<evidence type="ECO:0000256" key="1">
    <source>
        <dbReference type="ARBA" id="ARBA00004141"/>
    </source>
</evidence>
<dbReference type="GO" id="GO:0005886">
    <property type="term" value="C:plasma membrane"/>
    <property type="evidence" value="ECO:0007669"/>
    <property type="project" value="TreeGrafter"/>
</dbReference>
<keyword evidence="4 8" id="KW-1133">Transmembrane helix</keyword>
<dbReference type="SMART" id="SM00248">
    <property type="entry name" value="ANK"/>
    <property type="match status" value="3"/>
</dbReference>
<dbReference type="PANTHER" id="PTHR24186:SF36">
    <property type="entry name" value="SERINE_THREONINE-PROTEIN PHOSPHATASE 6 REGULATORY ANKYRIN REPEAT SUBUNIT A-LIKE"/>
    <property type="match status" value="1"/>
</dbReference>
<sequence>MTQTILRNTTIPFLTRQADQQGLTPLHLAASFNSRRTIIPLLMADRHVAYMKDTEGRTALHIAAYSGHKTIMKKILSSCPDCYELVDDKRGWNALHFAVNSFYPRGAVRLILQNSTLKSLWNEKDADGNTVLHHHSNSSRFILQLGNEPRLDQMAFNKQNLDAFDVALTNEEIGVSKFLALRKLTFGDLCLSKRVFRRMVKVEGKETIMKKDDIIEEKFMFKVEKAAAAHLVVAALIATVTFAAGIAVPGGFVDGKDTDAGAAILRTNVAFKAFIISNSIAMVLSTISALIQLFVPMWFHQYFTFSGGTLFFVAFSLTVFAMGAMMLAFFMGIFCVLGIHSSFHLPKYYSGGVWSL</sequence>
<evidence type="ECO:0000256" key="7">
    <source>
        <dbReference type="PROSITE-ProRule" id="PRU00023"/>
    </source>
</evidence>
<feature type="transmembrane region" description="Helical" evidence="8">
    <location>
        <begin position="311"/>
        <end position="339"/>
    </location>
</feature>
<keyword evidence="3" id="KW-0677">Repeat</keyword>
<dbReference type="Pfam" id="PF12796">
    <property type="entry name" value="Ank_2"/>
    <property type="match status" value="1"/>
</dbReference>
<evidence type="ECO:0000313" key="11">
    <source>
        <dbReference type="Proteomes" id="UP000237347"/>
    </source>
</evidence>
<dbReference type="Gene3D" id="1.25.40.20">
    <property type="entry name" value="Ankyrin repeat-containing domain"/>
    <property type="match status" value="1"/>
</dbReference>
<evidence type="ECO:0000259" key="9">
    <source>
        <dbReference type="Pfam" id="PF13962"/>
    </source>
</evidence>
<comment type="subcellular location">
    <subcellularLocation>
        <location evidence="1">Membrane</location>
        <topology evidence="1">Multi-pass membrane protein</topology>
    </subcellularLocation>
</comment>
<accession>A0AAW0JCI0</accession>
<evidence type="ECO:0000256" key="3">
    <source>
        <dbReference type="ARBA" id="ARBA00022737"/>
    </source>
</evidence>
<evidence type="ECO:0000256" key="4">
    <source>
        <dbReference type="ARBA" id="ARBA00022989"/>
    </source>
</evidence>
<dbReference type="SUPFAM" id="SSF48403">
    <property type="entry name" value="Ankyrin repeat"/>
    <property type="match status" value="1"/>
</dbReference>
<dbReference type="PANTHER" id="PTHR24186">
    <property type="entry name" value="PROTEIN PHOSPHATASE 1 REGULATORY SUBUNIT"/>
    <property type="match status" value="1"/>
</dbReference>
<evidence type="ECO:0000256" key="6">
    <source>
        <dbReference type="ARBA" id="ARBA00023136"/>
    </source>
</evidence>
<dbReference type="InterPro" id="IPR026961">
    <property type="entry name" value="PGG_dom"/>
</dbReference>
<keyword evidence="11" id="KW-1185">Reference proteome</keyword>
<gene>
    <name evidence="10" type="ORF">CFP56_034556</name>
</gene>
<dbReference type="Proteomes" id="UP000237347">
    <property type="component" value="Unassembled WGS sequence"/>
</dbReference>
<dbReference type="PROSITE" id="PS50297">
    <property type="entry name" value="ANK_REP_REGION"/>
    <property type="match status" value="1"/>
</dbReference>
<dbReference type="InterPro" id="IPR002110">
    <property type="entry name" value="Ankyrin_rpt"/>
</dbReference>
<organism evidence="10 11">
    <name type="scientific">Quercus suber</name>
    <name type="common">Cork oak</name>
    <dbReference type="NCBI Taxonomy" id="58331"/>
    <lineage>
        <taxon>Eukaryota</taxon>
        <taxon>Viridiplantae</taxon>
        <taxon>Streptophyta</taxon>
        <taxon>Embryophyta</taxon>
        <taxon>Tracheophyta</taxon>
        <taxon>Spermatophyta</taxon>
        <taxon>Magnoliopsida</taxon>
        <taxon>eudicotyledons</taxon>
        <taxon>Gunneridae</taxon>
        <taxon>Pentapetalae</taxon>
        <taxon>rosids</taxon>
        <taxon>fabids</taxon>
        <taxon>Fagales</taxon>
        <taxon>Fagaceae</taxon>
        <taxon>Quercus</taxon>
    </lineage>
</organism>
<dbReference type="InterPro" id="IPR036770">
    <property type="entry name" value="Ankyrin_rpt-contain_sf"/>
</dbReference>
<feature type="repeat" description="ANK" evidence="7">
    <location>
        <begin position="55"/>
        <end position="77"/>
    </location>
</feature>
<name>A0AAW0JCI0_QUESU</name>
<evidence type="ECO:0000256" key="8">
    <source>
        <dbReference type="SAM" id="Phobius"/>
    </source>
</evidence>
<reference evidence="10 11" key="1">
    <citation type="journal article" date="2018" name="Sci. Data">
        <title>The draft genome sequence of cork oak.</title>
        <authorList>
            <person name="Ramos A.M."/>
            <person name="Usie A."/>
            <person name="Barbosa P."/>
            <person name="Barros P.M."/>
            <person name="Capote T."/>
            <person name="Chaves I."/>
            <person name="Simoes F."/>
            <person name="Abreu I."/>
            <person name="Carrasquinho I."/>
            <person name="Faro C."/>
            <person name="Guimaraes J.B."/>
            <person name="Mendonca D."/>
            <person name="Nobrega F."/>
            <person name="Rodrigues L."/>
            <person name="Saibo N.J.M."/>
            <person name="Varela M.C."/>
            <person name="Egas C."/>
            <person name="Matos J."/>
            <person name="Miguel C.M."/>
            <person name="Oliveira M.M."/>
            <person name="Ricardo C.P."/>
            <person name="Goncalves S."/>
        </authorList>
    </citation>
    <scope>NUCLEOTIDE SEQUENCE [LARGE SCALE GENOMIC DNA]</scope>
    <source>
        <strain evidence="11">cv. HL8</strain>
    </source>
</reference>
<dbReference type="EMBL" id="PKMF04000606">
    <property type="protein sequence ID" value="KAK7824332.1"/>
    <property type="molecule type" value="Genomic_DNA"/>
</dbReference>
<evidence type="ECO:0000256" key="2">
    <source>
        <dbReference type="ARBA" id="ARBA00022692"/>
    </source>
</evidence>
<keyword evidence="2 8" id="KW-0812">Transmembrane</keyword>
<keyword evidence="6 8" id="KW-0472">Membrane</keyword>
<protein>
    <submittedName>
        <fullName evidence="10">Ankyrin repeat-containing protein</fullName>
    </submittedName>
</protein>
<dbReference type="PROSITE" id="PS50088">
    <property type="entry name" value="ANK_REPEAT"/>
    <property type="match status" value="1"/>
</dbReference>
<proteinExistence type="predicted"/>
<feature type="domain" description="PGG" evidence="9">
    <location>
        <begin position="223"/>
        <end position="336"/>
    </location>
</feature>
<feature type="transmembrane region" description="Helical" evidence="8">
    <location>
        <begin position="273"/>
        <end position="299"/>
    </location>
</feature>
<comment type="caution">
    <text evidence="10">The sequence shown here is derived from an EMBL/GenBank/DDBJ whole genome shotgun (WGS) entry which is preliminary data.</text>
</comment>
<evidence type="ECO:0000313" key="10">
    <source>
        <dbReference type="EMBL" id="KAK7824332.1"/>
    </source>
</evidence>
<feature type="transmembrane region" description="Helical" evidence="8">
    <location>
        <begin position="228"/>
        <end position="253"/>
    </location>
</feature>
<dbReference type="AlphaFoldDB" id="A0AAW0JCI0"/>
<evidence type="ECO:0000256" key="5">
    <source>
        <dbReference type="ARBA" id="ARBA00023043"/>
    </source>
</evidence>
<keyword evidence="5 7" id="KW-0040">ANK repeat</keyword>
<dbReference type="Pfam" id="PF13962">
    <property type="entry name" value="PGG"/>
    <property type="match status" value="1"/>
</dbReference>